<dbReference type="PANTHER" id="PTHR45814">
    <property type="entry name" value="HISTONE-LYSINE N-METHYLTRANSFERASE SETD1"/>
    <property type="match status" value="1"/>
</dbReference>
<dbReference type="SMART" id="SM00508">
    <property type="entry name" value="PostSET"/>
    <property type="match status" value="1"/>
</dbReference>
<dbReference type="SMART" id="SM00317">
    <property type="entry name" value="SET"/>
    <property type="match status" value="1"/>
</dbReference>
<organism evidence="18 19">
    <name type="scientific">Thalictrum thalictroides</name>
    <name type="common">Rue-anemone</name>
    <name type="synonym">Anemone thalictroides</name>
    <dbReference type="NCBI Taxonomy" id="46969"/>
    <lineage>
        <taxon>Eukaryota</taxon>
        <taxon>Viridiplantae</taxon>
        <taxon>Streptophyta</taxon>
        <taxon>Embryophyta</taxon>
        <taxon>Tracheophyta</taxon>
        <taxon>Spermatophyta</taxon>
        <taxon>Magnoliopsida</taxon>
        <taxon>Ranunculales</taxon>
        <taxon>Ranunculaceae</taxon>
        <taxon>Thalictroideae</taxon>
        <taxon>Thalictrum</taxon>
    </lineage>
</organism>
<evidence type="ECO:0000259" key="15">
    <source>
        <dbReference type="PROSITE" id="PS50280"/>
    </source>
</evidence>
<feature type="domain" description="SET" evidence="15">
    <location>
        <begin position="1165"/>
        <end position="1282"/>
    </location>
</feature>
<comment type="subcellular location">
    <subcellularLocation>
        <location evidence="1">Nucleus</location>
    </subcellularLocation>
</comment>
<dbReference type="InterPro" id="IPR046341">
    <property type="entry name" value="SET_dom_sf"/>
</dbReference>
<evidence type="ECO:0000256" key="6">
    <source>
        <dbReference type="ARBA" id="ARBA00022853"/>
    </source>
</evidence>
<comment type="catalytic activity">
    <reaction evidence="13">
        <text>N(6),N(6)-dimethyl-L-lysyl(4)-[histone H3] + S-adenosyl-L-methionine = N(6),N(6),N(6)-trimethyl-L-lysyl(4)-[histone H3] + S-adenosyl-L-homocysteine + H(+)</text>
        <dbReference type="Rhea" id="RHEA:60272"/>
        <dbReference type="Rhea" id="RHEA-COMP:15537"/>
        <dbReference type="Rhea" id="RHEA-COMP:15540"/>
        <dbReference type="ChEBI" id="CHEBI:15378"/>
        <dbReference type="ChEBI" id="CHEBI:57856"/>
        <dbReference type="ChEBI" id="CHEBI:59789"/>
        <dbReference type="ChEBI" id="CHEBI:61961"/>
        <dbReference type="ChEBI" id="CHEBI:61976"/>
    </reaction>
</comment>
<name>A0A7J6VRS6_THATH</name>
<comment type="catalytic activity">
    <reaction evidence="12">
        <text>N(6)-methyl-L-lysyl(4)-[histone H3] + S-adenosyl-L-methionine = N(6),N(6)-dimethyl-L-lysyl(4)-[histone H3] + S-adenosyl-L-homocysteine + H(+)</text>
        <dbReference type="Rhea" id="RHEA:60268"/>
        <dbReference type="Rhea" id="RHEA-COMP:15540"/>
        <dbReference type="Rhea" id="RHEA-COMP:15543"/>
        <dbReference type="ChEBI" id="CHEBI:15378"/>
        <dbReference type="ChEBI" id="CHEBI:57856"/>
        <dbReference type="ChEBI" id="CHEBI:59789"/>
        <dbReference type="ChEBI" id="CHEBI:61929"/>
        <dbReference type="ChEBI" id="CHEBI:61976"/>
    </reaction>
</comment>
<dbReference type="InterPro" id="IPR044570">
    <property type="entry name" value="Set1-like"/>
</dbReference>
<keyword evidence="6" id="KW-0156">Chromatin regulator</keyword>
<dbReference type="Gene3D" id="2.170.270.10">
    <property type="entry name" value="SET domain"/>
    <property type="match status" value="1"/>
</dbReference>
<dbReference type="EMBL" id="JABWDY010028486">
    <property type="protein sequence ID" value="KAF5187072.1"/>
    <property type="molecule type" value="Genomic_DNA"/>
</dbReference>
<feature type="region of interest" description="Disordered" evidence="14">
    <location>
        <begin position="1025"/>
        <end position="1073"/>
    </location>
</feature>
<dbReference type="GO" id="GO:0140999">
    <property type="term" value="F:histone H3K4 trimethyltransferase activity"/>
    <property type="evidence" value="ECO:0007669"/>
    <property type="project" value="UniProtKB-EC"/>
</dbReference>
<evidence type="ECO:0000256" key="12">
    <source>
        <dbReference type="ARBA" id="ARBA00047583"/>
    </source>
</evidence>
<comment type="caution">
    <text evidence="18">The sequence shown here is derived from an EMBL/GenBank/DDBJ whole genome shotgun (WGS) entry which is preliminary data.</text>
</comment>
<keyword evidence="19" id="KW-1185">Reference proteome</keyword>
<evidence type="ECO:0000256" key="5">
    <source>
        <dbReference type="ARBA" id="ARBA00022691"/>
    </source>
</evidence>
<evidence type="ECO:0000256" key="11">
    <source>
        <dbReference type="ARBA" id="ARBA00047571"/>
    </source>
</evidence>
<evidence type="ECO:0000256" key="4">
    <source>
        <dbReference type="ARBA" id="ARBA00022679"/>
    </source>
</evidence>
<evidence type="ECO:0000256" key="2">
    <source>
        <dbReference type="ARBA" id="ARBA00012182"/>
    </source>
</evidence>
<dbReference type="GO" id="GO:0003723">
    <property type="term" value="F:RNA binding"/>
    <property type="evidence" value="ECO:0007669"/>
    <property type="project" value="UniProtKB-KW"/>
</dbReference>
<evidence type="ECO:0000256" key="9">
    <source>
        <dbReference type="ARBA" id="ARBA00023163"/>
    </source>
</evidence>
<gene>
    <name evidence="18" type="ORF">FRX31_023340</name>
</gene>
<dbReference type="OrthoDB" id="308383at2759"/>
<evidence type="ECO:0000313" key="18">
    <source>
        <dbReference type="EMBL" id="KAF5187072.1"/>
    </source>
</evidence>
<proteinExistence type="predicted"/>
<dbReference type="EC" id="2.1.1.354" evidence="2"/>
<dbReference type="GO" id="GO:0048188">
    <property type="term" value="C:Set1C/COMPASS complex"/>
    <property type="evidence" value="ECO:0007669"/>
    <property type="project" value="InterPro"/>
</dbReference>
<dbReference type="InterPro" id="IPR003169">
    <property type="entry name" value="GYF"/>
</dbReference>
<dbReference type="Proteomes" id="UP000554482">
    <property type="component" value="Unassembled WGS sequence"/>
</dbReference>
<dbReference type="SUPFAM" id="SSF55277">
    <property type="entry name" value="GYF domain"/>
    <property type="match status" value="1"/>
</dbReference>
<dbReference type="InterPro" id="IPR001214">
    <property type="entry name" value="SET_dom"/>
</dbReference>
<feature type="compositionally biased region" description="Polar residues" evidence="14">
    <location>
        <begin position="528"/>
        <end position="546"/>
    </location>
</feature>
<comment type="catalytic activity">
    <reaction evidence="11">
        <text>L-lysyl(4)-[histone H3] + 3 S-adenosyl-L-methionine = N(6),N(6),N(6)-trimethyl-L-lysyl(4)-[histone H3] + 3 S-adenosyl-L-homocysteine + 3 H(+)</text>
        <dbReference type="Rhea" id="RHEA:60260"/>
        <dbReference type="Rhea" id="RHEA-COMP:15537"/>
        <dbReference type="Rhea" id="RHEA-COMP:15547"/>
        <dbReference type="ChEBI" id="CHEBI:15378"/>
        <dbReference type="ChEBI" id="CHEBI:29969"/>
        <dbReference type="ChEBI" id="CHEBI:57856"/>
        <dbReference type="ChEBI" id="CHEBI:59789"/>
        <dbReference type="ChEBI" id="CHEBI:61961"/>
        <dbReference type="EC" id="2.1.1.354"/>
    </reaction>
</comment>
<dbReference type="PANTHER" id="PTHR45814:SF2">
    <property type="entry name" value="HISTONE-LYSINE N-METHYLTRANSFERASE SETD1"/>
    <property type="match status" value="1"/>
</dbReference>
<feature type="region of interest" description="Disordered" evidence="14">
    <location>
        <begin position="528"/>
        <end position="551"/>
    </location>
</feature>
<dbReference type="PROSITE" id="PS50868">
    <property type="entry name" value="POST_SET"/>
    <property type="match status" value="1"/>
</dbReference>
<dbReference type="PROSITE" id="PS50280">
    <property type="entry name" value="SET"/>
    <property type="match status" value="1"/>
</dbReference>
<dbReference type="InterPro" id="IPR037841">
    <property type="entry name" value="SET_SETD1A/B"/>
</dbReference>
<keyword evidence="5" id="KW-0949">S-adenosyl-L-methionine</keyword>
<evidence type="ECO:0000256" key="13">
    <source>
        <dbReference type="ARBA" id="ARBA00049129"/>
    </source>
</evidence>
<dbReference type="Pfam" id="PF00856">
    <property type="entry name" value="SET"/>
    <property type="match status" value="1"/>
</dbReference>
<evidence type="ECO:0000256" key="1">
    <source>
        <dbReference type="ARBA" id="ARBA00004123"/>
    </source>
</evidence>
<dbReference type="SUPFAM" id="SSF82199">
    <property type="entry name" value="SET domain"/>
    <property type="match status" value="1"/>
</dbReference>
<dbReference type="InterPro" id="IPR003616">
    <property type="entry name" value="Post-SET_dom"/>
</dbReference>
<sequence length="1304" mass="144477">MGATGNSASCAVGIPQSCSTDGIQSNTGNGYAQTYAQPITVSGWMYINECGQMCGPYIQEQLYEGLSTGFLPEDLPVYPVVNGALLNPVPLKYFRQFPEHVATGFTYWNANMTTVFGDPMINNGSFSKDVTSSGPVKPTDCDSIPVVYNVTQSAPTSSVNCDNYGYERQNLNAEATHHASSSAPFIPNLPQVAPSSPVSYSNCAYKSQNLNAEGTNIASSSAPMSSEESCWVFEDEEGRKRGPHSLTELYSWHHYGYLRDSLMICHMDSKFQPFTLLSMVNAWKTGSLEIISPNKINNNETNSSVGFINQISDNISNQLHAGIMKSARRVVLDEIISSIISDFLAMKKAQRHLKLDTTKEVVKDDALGDKKARIVAEKNFISTDVIAASPLSNQSLPNTFVQESRESPRSLSFKKKTIQSKPLTDKKQTEVGGENPCVNSSDVISISPLCDQLTPVKIPCDQLESTKSVGSYENFTGTLAIIRRVFYDYCMQVLWNSVFYDPVADYSSAWRKRKRWSGYPFSQNAVATNEENKSLNNSGNTEQESSVCEDDYPPGFGPSMKSLNTEVQLSSTSKVESCHGGGFSWRQNSFSVSSQVYDNIKEIKERVANELHLSLQSLVSEYFKNVVDEELAKFSEPAFENDSNEVEIHVSKSPCQTNAHDSLDEPPELLNNVNDVSEISISLNDAQLDTRPLAVVLSTTDTQLEGCLSTHFGSAFERLGLPVGDVDNRREFDEPPPPGTEDCLIPTLSYQNVKFQSTKSDECLPKMSEYVSLAICRQKLHDDVLKEWRSFFTKDALHQSYLKWYSLRKQKGPEKVAVKTGKQKIKDSPAVLEKLRKRLPNCSSSGVSLATGEHAYSQKKKSTRKKLGSLSHCMALKDTRRTSQVVLENQQVCGVLPEAMDMETVAVSHSISKIVGDEVRSFGDGISPKSINILADDSSSLLNVSTCLSKEISSVIQGRHEFVAGSDLVIIDDVACNAQATVTAALDANVVNPATSNSVEGKIIRIDDVGNCSDMLPDSKKKFRLKRKLPRNEQPTGPPGKVLKVAGSNANKKSKSRQLAQQKVKPTKSRKPDICPKSDGCARCSISGWDWRKWSTNASPADRARARGRTQFAPFRYLSSESNSCQISNTKGLSARTNRVKFRNLLAAAEGADLLKVTQLKARKKRLRFQRSKIHDWGLVALEPIEAEDFVIEYVGELIRPRISDIREHEYEKMGIGSSYLFRLDDGYVVDATKRGGIARFINHSCEPNCYTKVISVEGQKKIFIYAKRQIFAGEEITYNYKFPLEEKKIPCNCGSRRCRGSMN</sequence>
<evidence type="ECO:0000259" key="16">
    <source>
        <dbReference type="PROSITE" id="PS50829"/>
    </source>
</evidence>
<keyword evidence="4 18" id="KW-0808">Transferase</keyword>
<dbReference type="Gene3D" id="3.30.1490.40">
    <property type="match status" value="2"/>
</dbReference>
<evidence type="ECO:0000256" key="10">
    <source>
        <dbReference type="ARBA" id="ARBA00023242"/>
    </source>
</evidence>
<dbReference type="CDD" id="cd19169">
    <property type="entry name" value="SET_SETD1"/>
    <property type="match status" value="1"/>
</dbReference>
<dbReference type="PROSITE" id="PS50829">
    <property type="entry name" value="GYF"/>
    <property type="match status" value="1"/>
</dbReference>
<accession>A0A7J6VRS6</accession>
<evidence type="ECO:0000256" key="14">
    <source>
        <dbReference type="SAM" id="MobiDB-lite"/>
    </source>
</evidence>
<evidence type="ECO:0000256" key="3">
    <source>
        <dbReference type="ARBA" id="ARBA00022603"/>
    </source>
</evidence>
<evidence type="ECO:0000256" key="7">
    <source>
        <dbReference type="ARBA" id="ARBA00022884"/>
    </source>
</evidence>
<evidence type="ECO:0000313" key="19">
    <source>
        <dbReference type="Proteomes" id="UP000554482"/>
    </source>
</evidence>
<keyword evidence="7" id="KW-0694">RNA-binding</keyword>
<keyword evidence="10" id="KW-0539">Nucleus</keyword>
<keyword evidence="9" id="KW-0804">Transcription</keyword>
<keyword evidence="3 18" id="KW-0489">Methyltransferase</keyword>
<feature type="domain" description="Post-SET" evidence="17">
    <location>
        <begin position="1288"/>
        <end position="1304"/>
    </location>
</feature>
<evidence type="ECO:0000256" key="8">
    <source>
        <dbReference type="ARBA" id="ARBA00023015"/>
    </source>
</evidence>
<protein>
    <recommendedName>
        <fullName evidence="2">[histone H3]-lysine(4) N-trimethyltransferase</fullName>
        <ecNumber evidence="2">2.1.1.354</ecNumber>
    </recommendedName>
</protein>
<dbReference type="GO" id="GO:0032259">
    <property type="term" value="P:methylation"/>
    <property type="evidence" value="ECO:0007669"/>
    <property type="project" value="UniProtKB-KW"/>
</dbReference>
<reference evidence="18 19" key="1">
    <citation type="submission" date="2020-06" db="EMBL/GenBank/DDBJ databases">
        <title>Transcriptomic and genomic resources for Thalictrum thalictroides and T. hernandezii: Facilitating candidate gene discovery in an emerging model plant lineage.</title>
        <authorList>
            <person name="Arias T."/>
            <person name="Riano-Pachon D.M."/>
            <person name="Di Stilio V.S."/>
        </authorList>
    </citation>
    <scope>NUCLEOTIDE SEQUENCE [LARGE SCALE GENOMIC DNA]</scope>
    <source>
        <strain evidence="19">cv. WT478/WT964</strain>
        <tissue evidence="18">Leaves</tissue>
    </source>
</reference>
<feature type="domain" description="GYF" evidence="16">
    <location>
        <begin position="228"/>
        <end position="278"/>
    </location>
</feature>
<dbReference type="InterPro" id="IPR035445">
    <property type="entry name" value="GYF-like_dom_sf"/>
</dbReference>
<evidence type="ECO:0000259" key="17">
    <source>
        <dbReference type="PROSITE" id="PS50868"/>
    </source>
</evidence>
<dbReference type="Pfam" id="PF02213">
    <property type="entry name" value="GYF"/>
    <property type="match status" value="1"/>
</dbReference>
<keyword evidence="8" id="KW-0805">Transcription regulation</keyword>